<dbReference type="SUPFAM" id="SSF52540">
    <property type="entry name" value="P-loop containing nucleoside triphosphate hydrolases"/>
    <property type="match status" value="1"/>
</dbReference>
<keyword evidence="3" id="KW-1185">Reference proteome</keyword>
<feature type="compositionally biased region" description="Basic residues" evidence="1">
    <location>
        <begin position="89"/>
        <end position="99"/>
    </location>
</feature>
<reference evidence="2 3" key="1">
    <citation type="submission" date="2016-10" db="EMBL/GenBank/DDBJ databases">
        <authorList>
            <person name="de Groot N.N."/>
        </authorList>
    </citation>
    <scope>NUCLEOTIDE SEQUENCE [LARGE SCALE GENOMIC DNA]</scope>
    <source>
        <strain evidence="2">MBHS1</strain>
    </source>
</reference>
<evidence type="ECO:0000256" key="1">
    <source>
        <dbReference type="SAM" id="MobiDB-lite"/>
    </source>
</evidence>
<sequence length="482" mass="54360">MISKSNYFIEAKKIDYKSLPEALKEGFDTIKFGSKDYKTWEYLEDDKEFLAVYFRKLNKHLEKGKVSKPKPKSKAKVAGKTTSKTTKSAPKKTAKKPKPTKNDRIDLVERVPEEIRFIKRYTLLNEKVKTKHQVLLFINALQKAITEKRIRKTSAYAKEIVQIQDKLVKLYNEMGEEAKIEIGSGTLARYKRIADSEKIMPSITYIKRFISLHGKTGVKDKAKRLLDQMLKAVKAKKLKESDPYKVRLESVYRALREYIEGITKTPTITQAELNGLMGLVENNSLFAKKKSSDDNSLNGVSGVISSVQLSNMEFETIGLTGKYKDLIGDPSVGFSCMVYGKPKSGKSTLCIDFANHLAQHHGKVLYAAIEEGYGYTMKEKLERLGAVHPNLFVSENLPDKLSEFQFVFVDSVSKGKVDNEKLNELIQAHPKTAFIFIFHSTKEGDFRGGQENAHDVDCIIEVKDGVARGNGRFGVGGEVEVF</sequence>
<evidence type="ECO:0008006" key="4">
    <source>
        <dbReference type="Google" id="ProtNLM"/>
    </source>
</evidence>
<dbReference type="OrthoDB" id="9792687at2"/>
<dbReference type="AlphaFoldDB" id="A0A1H6F4E9"/>
<dbReference type="EMBL" id="FMSV02000148">
    <property type="protein sequence ID" value="SEH05037.1"/>
    <property type="molecule type" value="Genomic_DNA"/>
</dbReference>
<feature type="compositionally biased region" description="Basic residues" evidence="1">
    <location>
        <begin position="66"/>
        <end position="77"/>
    </location>
</feature>
<evidence type="ECO:0000313" key="2">
    <source>
        <dbReference type="EMBL" id="SEH05037.1"/>
    </source>
</evidence>
<dbReference type="Gene3D" id="3.40.50.300">
    <property type="entry name" value="P-loop containing nucleotide triphosphate hydrolases"/>
    <property type="match status" value="1"/>
</dbReference>
<evidence type="ECO:0000313" key="3">
    <source>
        <dbReference type="Proteomes" id="UP000236724"/>
    </source>
</evidence>
<dbReference type="RefSeq" id="WP_103919024.1">
    <property type="nucleotide sequence ID" value="NZ_FMSV02000148.1"/>
</dbReference>
<protein>
    <recommendedName>
        <fullName evidence="4">AAA+ ATPase domain-containing protein</fullName>
    </recommendedName>
</protein>
<name>A0A1H6F4E9_9GAMM</name>
<gene>
    <name evidence="2" type="ORF">MBHS_00890</name>
</gene>
<dbReference type="InterPro" id="IPR027417">
    <property type="entry name" value="P-loop_NTPase"/>
</dbReference>
<organism evidence="2 3">
    <name type="scientific">Candidatus Venteria ishoeyi</name>
    <dbReference type="NCBI Taxonomy" id="1899563"/>
    <lineage>
        <taxon>Bacteria</taxon>
        <taxon>Pseudomonadati</taxon>
        <taxon>Pseudomonadota</taxon>
        <taxon>Gammaproteobacteria</taxon>
        <taxon>Thiotrichales</taxon>
        <taxon>Thiotrichaceae</taxon>
        <taxon>Venteria</taxon>
    </lineage>
</organism>
<proteinExistence type="predicted"/>
<accession>A0A1H6F4E9</accession>
<feature type="compositionally biased region" description="Low complexity" evidence="1">
    <location>
        <begin position="78"/>
        <end position="88"/>
    </location>
</feature>
<feature type="region of interest" description="Disordered" evidence="1">
    <location>
        <begin position="64"/>
        <end position="104"/>
    </location>
</feature>
<dbReference type="Proteomes" id="UP000236724">
    <property type="component" value="Unassembled WGS sequence"/>
</dbReference>